<evidence type="ECO:0000256" key="2">
    <source>
        <dbReference type="SAM" id="Phobius"/>
    </source>
</evidence>
<accession>A0A0G4K4U3</accession>
<feature type="repeat" description="TPR" evidence="1">
    <location>
        <begin position="70"/>
        <end position="103"/>
    </location>
</feature>
<keyword evidence="2" id="KW-1133">Transmembrane helix</keyword>
<evidence type="ECO:0000313" key="3">
    <source>
        <dbReference type="EMBL" id="CRF32170.1"/>
    </source>
</evidence>
<dbReference type="Gene3D" id="1.25.40.10">
    <property type="entry name" value="Tetratricopeptide repeat domain"/>
    <property type="match status" value="1"/>
</dbReference>
<feature type="transmembrane region" description="Helical" evidence="2">
    <location>
        <begin position="142"/>
        <end position="160"/>
    </location>
</feature>
<evidence type="ECO:0000256" key="1">
    <source>
        <dbReference type="PROSITE-ProRule" id="PRU00339"/>
    </source>
</evidence>
<keyword evidence="2" id="KW-0472">Membrane</keyword>
<dbReference type="InterPro" id="IPR019734">
    <property type="entry name" value="TPR_rpt"/>
</dbReference>
<dbReference type="Proteomes" id="UP000043763">
    <property type="component" value="Unassembled WGS sequence"/>
</dbReference>
<dbReference type="AlphaFoldDB" id="A0A0G4K4U3"/>
<dbReference type="RefSeq" id="WP_048593738.1">
    <property type="nucleotide sequence ID" value="NZ_CVLB01000001.1"/>
</dbReference>
<keyword evidence="1" id="KW-0802">TPR repeat</keyword>
<dbReference type="PROSITE" id="PS50005">
    <property type="entry name" value="TPR"/>
    <property type="match status" value="1"/>
</dbReference>
<dbReference type="InterPro" id="IPR011990">
    <property type="entry name" value="TPR-like_helical_dom_sf"/>
</dbReference>
<dbReference type="OrthoDB" id="357238at2"/>
<organism evidence="3 4">
    <name type="scientific">Brachyspira suanatina</name>
    <dbReference type="NCBI Taxonomy" id="381802"/>
    <lineage>
        <taxon>Bacteria</taxon>
        <taxon>Pseudomonadati</taxon>
        <taxon>Spirochaetota</taxon>
        <taxon>Spirochaetia</taxon>
        <taxon>Brachyspirales</taxon>
        <taxon>Brachyspiraceae</taxon>
        <taxon>Brachyspira</taxon>
    </lineage>
</organism>
<proteinExistence type="predicted"/>
<reference evidence="4" key="1">
    <citation type="submission" date="2015-04" db="EMBL/GenBank/DDBJ databases">
        <authorList>
            <person name="Mushtaq Mamoona"/>
        </authorList>
    </citation>
    <scope>NUCLEOTIDE SEQUENCE [LARGE SCALE GENOMIC DNA]</scope>
    <source>
        <strain evidence="4">AN4859/03</strain>
    </source>
</reference>
<gene>
    <name evidence="3" type="ORF">BRSU_0624</name>
</gene>
<dbReference type="EMBL" id="CVLB01000001">
    <property type="protein sequence ID" value="CRF32170.1"/>
    <property type="molecule type" value="Genomic_DNA"/>
</dbReference>
<evidence type="ECO:0000313" key="4">
    <source>
        <dbReference type="Proteomes" id="UP000043763"/>
    </source>
</evidence>
<name>A0A0G4K4U3_9SPIR</name>
<dbReference type="SUPFAM" id="SSF48452">
    <property type="entry name" value="TPR-like"/>
    <property type="match status" value="1"/>
</dbReference>
<keyword evidence="2" id="KW-0812">Transmembrane</keyword>
<sequence length="370" mass="42754">MKSKIAEKAYTLIKKKKYKKAKEMLLNNKVRMSHDAEALAMLSFADIFLKDFYGAEEVSRKALREDSFCFNAMLAKAYVSLHNGHRENALREYFRILDLDPENKVAKDNIERIRFLTNNARGDEINPRAYLLGKKKLSMSRFLVLIPIAFILTFLSYITIDRVYPKIRYVLLDKEQKELREKLENVYLFEGLEDGKIPESAKSPTYSPREVAEMFDKAKNNMRSASVNEAVMIINGALKSDINEYLKERFRVLKQFVIAPDYNIFRESPNYLTVVENYDLYNGGYVKWKADVNTVSQTNIDGIPKKRARLLIYDTADKNIAGVADLIVNVTVTLEPKNYIEVYGKILGYDAKQKSIQLEGQIIKHLPKKK</sequence>
<protein>
    <submittedName>
        <fullName evidence="3">Uncharacterized protein</fullName>
    </submittedName>
</protein>
<keyword evidence="4" id="KW-1185">Reference proteome</keyword>